<protein>
    <submittedName>
        <fullName evidence="1">Uncharacterized protein</fullName>
    </submittedName>
</protein>
<dbReference type="EMBL" id="BGPR01090334">
    <property type="protein sequence ID" value="GBM18962.1"/>
    <property type="molecule type" value="Genomic_DNA"/>
</dbReference>
<proteinExistence type="predicted"/>
<organism evidence="1 2">
    <name type="scientific">Araneus ventricosus</name>
    <name type="common">Orbweaver spider</name>
    <name type="synonym">Epeira ventricosa</name>
    <dbReference type="NCBI Taxonomy" id="182803"/>
    <lineage>
        <taxon>Eukaryota</taxon>
        <taxon>Metazoa</taxon>
        <taxon>Ecdysozoa</taxon>
        <taxon>Arthropoda</taxon>
        <taxon>Chelicerata</taxon>
        <taxon>Arachnida</taxon>
        <taxon>Araneae</taxon>
        <taxon>Araneomorphae</taxon>
        <taxon>Entelegynae</taxon>
        <taxon>Araneoidea</taxon>
        <taxon>Araneidae</taxon>
        <taxon>Araneus</taxon>
    </lineage>
</organism>
<sequence>MIAPRSSDHKVLSLPWLTPGQVSTGGRRGDRNCKKPRLLFRCLTYGVSSDSNK</sequence>
<feature type="non-terminal residue" evidence="1">
    <location>
        <position position="53"/>
    </location>
</feature>
<dbReference type="Proteomes" id="UP000499080">
    <property type="component" value="Unassembled WGS sequence"/>
</dbReference>
<comment type="caution">
    <text evidence="1">The sequence shown here is derived from an EMBL/GenBank/DDBJ whole genome shotgun (WGS) entry which is preliminary data.</text>
</comment>
<dbReference type="OrthoDB" id="17569at2759"/>
<accession>A0A4Y2DQ61</accession>
<evidence type="ECO:0000313" key="2">
    <source>
        <dbReference type="Proteomes" id="UP000499080"/>
    </source>
</evidence>
<name>A0A4Y2DQ61_ARAVE</name>
<reference evidence="1 2" key="1">
    <citation type="journal article" date="2019" name="Sci. Rep.">
        <title>Orb-weaving spider Araneus ventricosus genome elucidates the spidroin gene catalogue.</title>
        <authorList>
            <person name="Kono N."/>
            <person name="Nakamura H."/>
            <person name="Ohtoshi R."/>
            <person name="Moran D.A.P."/>
            <person name="Shinohara A."/>
            <person name="Yoshida Y."/>
            <person name="Fujiwara M."/>
            <person name="Mori M."/>
            <person name="Tomita M."/>
            <person name="Arakawa K."/>
        </authorList>
    </citation>
    <scope>NUCLEOTIDE SEQUENCE [LARGE SCALE GENOMIC DNA]</scope>
</reference>
<dbReference type="AlphaFoldDB" id="A0A4Y2DQ61"/>
<keyword evidence="2" id="KW-1185">Reference proteome</keyword>
<gene>
    <name evidence="1" type="ORF">AVEN_49075_1</name>
</gene>
<evidence type="ECO:0000313" key="1">
    <source>
        <dbReference type="EMBL" id="GBM18962.1"/>
    </source>
</evidence>